<keyword evidence="4" id="KW-1185">Reference proteome</keyword>
<protein>
    <submittedName>
        <fullName evidence="3">WD-40 repeat protein</fullName>
    </submittedName>
</protein>
<evidence type="ECO:0000313" key="3">
    <source>
        <dbReference type="EMBL" id="GET42145.1"/>
    </source>
</evidence>
<feature type="transmembrane region" description="Helical" evidence="1">
    <location>
        <begin position="401"/>
        <end position="420"/>
    </location>
</feature>
<dbReference type="InterPro" id="IPR000719">
    <property type="entry name" value="Prot_kinase_dom"/>
</dbReference>
<proteinExistence type="predicted"/>
<keyword evidence="1" id="KW-1133">Transmembrane helix</keyword>
<dbReference type="Proteomes" id="UP001050975">
    <property type="component" value="Unassembled WGS sequence"/>
</dbReference>
<organism evidence="3 4">
    <name type="scientific">Microseira wollei NIES-4236</name>
    <dbReference type="NCBI Taxonomy" id="2530354"/>
    <lineage>
        <taxon>Bacteria</taxon>
        <taxon>Bacillati</taxon>
        <taxon>Cyanobacteriota</taxon>
        <taxon>Cyanophyceae</taxon>
        <taxon>Oscillatoriophycideae</taxon>
        <taxon>Aerosakkonematales</taxon>
        <taxon>Aerosakkonemataceae</taxon>
        <taxon>Microseira</taxon>
    </lineage>
</organism>
<dbReference type="Pfam" id="PF00069">
    <property type="entry name" value="Pkinase"/>
    <property type="match status" value="1"/>
</dbReference>
<dbReference type="GO" id="GO:0004672">
    <property type="term" value="F:protein kinase activity"/>
    <property type="evidence" value="ECO:0007669"/>
    <property type="project" value="InterPro"/>
</dbReference>
<dbReference type="SUPFAM" id="SSF56112">
    <property type="entry name" value="Protein kinase-like (PK-like)"/>
    <property type="match status" value="1"/>
</dbReference>
<evidence type="ECO:0000313" key="4">
    <source>
        <dbReference type="Proteomes" id="UP001050975"/>
    </source>
</evidence>
<dbReference type="PROSITE" id="PS50011">
    <property type="entry name" value="PROTEIN_KINASE_DOM"/>
    <property type="match status" value="1"/>
</dbReference>
<sequence>MTIKHYFYAFMMNNQMFNEHQVLTCSETGGSVRLVKQIERGFEGAIWEIIPNRDYVAKLYHELPSSYQCEKLKAMVRNPPDDPTNEENHVSIAWPKRLLEDDEGNTVGFLMPYIKPSVTIPRIYNLRYRQNNYPGFNWRCLHGTAQNLASIVWAIHSKGHVLCDISDKNLLVNPTNAYISIIDTDSFQIVDGDAKKIYPSLVLGTLEYMPPELQNLEDTASINKTEIHDRFSLAVIIHRLLFGYNPFHGGWPFDDDEVSSVEEYISKGYWLHGRNNNKLRHPKDIIPIEVVHPEIQDCFYRCFDDGYKKPSLRPTARDWFFALEKALADLKTCDKEPNHFYSNTYSKCYWCEDVYDRFPSVNQNINPTPDEVTIPTKLVVEIVVPPKETKNYSPKFYDIKALSSTLLIALPVIALIFWLLRPQGVLDHSIKTPPTVNVETKSP</sequence>
<dbReference type="SMART" id="SM00220">
    <property type="entry name" value="S_TKc"/>
    <property type="match status" value="1"/>
</dbReference>
<keyword evidence="1" id="KW-0472">Membrane</keyword>
<feature type="domain" description="Protein kinase" evidence="2">
    <location>
        <begin position="32"/>
        <end position="327"/>
    </location>
</feature>
<dbReference type="Gene3D" id="1.10.510.10">
    <property type="entry name" value="Transferase(Phosphotransferase) domain 1"/>
    <property type="match status" value="1"/>
</dbReference>
<reference evidence="3" key="1">
    <citation type="submission" date="2019-10" db="EMBL/GenBank/DDBJ databases">
        <title>Draft genome sequece of Microseira wollei NIES-4236.</title>
        <authorList>
            <person name="Yamaguchi H."/>
            <person name="Suzuki S."/>
            <person name="Kawachi M."/>
        </authorList>
    </citation>
    <scope>NUCLEOTIDE SEQUENCE</scope>
    <source>
        <strain evidence="3">NIES-4236</strain>
    </source>
</reference>
<evidence type="ECO:0000259" key="2">
    <source>
        <dbReference type="PROSITE" id="PS50011"/>
    </source>
</evidence>
<dbReference type="AlphaFoldDB" id="A0AAV3XPM0"/>
<name>A0AAV3XPM0_9CYAN</name>
<dbReference type="InterPro" id="IPR011009">
    <property type="entry name" value="Kinase-like_dom_sf"/>
</dbReference>
<dbReference type="EMBL" id="BLAY01000150">
    <property type="protein sequence ID" value="GET42145.1"/>
    <property type="molecule type" value="Genomic_DNA"/>
</dbReference>
<accession>A0AAV3XPM0</accession>
<comment type="caution">
    <text evidence="3">The sequence shown here is derived from an EMBL/GenBank/DDBJ whole genome shotgun (WGS) entry which is preliminary data.</text>
</comment>
<evidence type="ECO:0000256" key="1">
    <source>
        <dbReference type="SAM" id="Phobius"/>
    </source>
</evidence>
<gene>
    <name evidence="3" type="ORF">MiSe_69590</name>
</gene>
<dbReference type="GO" id="GO:0005524">
    <property type="term" value="F:ATP binding"/>
    <property type="evidence" value="ECO:0007669"/>
    <property type="project" value="InterPro"/>
</dbReference>
<keyword evidence="1" id="KW-0812">Transmembrane</keyword>